<evidence type="ECO:0000256" key="2">
    <source>
        <dbReference type="ARBA" id="ARBA00022475"/>
    </source>
</evidence>
<keyword evidence="3 12" id="KW-0716">Sensory transduction</keyword>
<evidence type="ECO:0000256" key="11">
    <source>
        <dbReference type="RuleBase" id="RU000688"/>
    </source>
</evidence>
<evidence type="ECO:0000256" key="3">
    <source>
        <dbReference type="ARBA" id="ARBA00022606"/>
    </source>
</evidence>
<reference evidence="14" key="1">
    <citation type="thesis" date="2020" institute="ProQuest LLC" country="789 East Eisenhower Parkway, Ann Arbor, MI, USA">
        <title>Comparative Genomics and Chromosome Evolution.</title>
        <authorList>
            <person name="Mudd A.B."/>
        </authorList>
    </citation>
    <scope>NUCLEOTIDE SEQUENCE</scope>
    <source>
        <strain evidence="14">1538</strain>
        <tissue evidence="14">Blood</tissue>
    </source>
</reference>
<feature type="transmembrane region" description="Helical" evidence="12">
    <location>
        <begin position="271"/>
        <end position="291"/>
    </location>
</feature>
<dbReference type="PROSITE" id="PS50262">
    <property type="entry name" value="G_PROTEIN_RECEP_F1_2"/>
    <property type="match status" value="1"/>
</dbReference>
<evidence type="ECO:0000256" key="6">
    <source>
        <dbReference type="ARBA" id="ARBA00022989"/>
    </source>
</evidence>
<evidence type="ECO:0000259" key="13">
    <source>
        <dbReference type="PROSITE" id="PS50262"/>
    </source>
</evidence>
<feature type="transmembrane region" description="Helical" evidence="12">
    <location>
        <begin position="140"/>
        <end position="163"/>
    </location>
</feature>
<dbReference type="InterPro" id="IPR017452">
    <property type="entry name" value="GPCR_Rhodpsn_7TM"/>
</dbReference>
<evidence type="ECO:0000256" key="10">
    <source>
        <dbReference type="ARBA" id="ARBA00023224"/>
    </source>
</evidence>
<accession>A0AAV3AF01</accession>
<evidence type="ECO:0000313" key="14">
    <source>
        <dbReference type="EMBL" id="DBA25543.1"/>
    </source>
</evidence>
<name>A0AAV3AF01_PYXAD</name>
<dbReference type="Gene3D" id="1.20.1070.10">
    <property type="entry name" value="Rhodopsin 7-helix transmembrane proteins"/>
    <property type="match status" value="1"/>
</dbReference>
<evidence type="ECO:0000256" key="8">
    <source>
        <dbReference type="ARBA" id="ARBA00023136"/>
    </source>
</evidence>
<protein>
    <recommendedName>
        <fullName evidence="12">Olfactory receptor</fullName>
    </recommendedName>
</protein>
<evidence type="ECO:0000256" key="7">
    <source>
        <dbReference type="ARBA" id="ARBA00023040"/>
    </source>
</evidence>
<comment type="similarity">
    <text evidence="11">Belongs to the G-protein coupled receptor 1 family.</text>
</comment>
<sequence length="308" mass="35170">MDRDNQTIKYEFILLGFSKNSKINLALFFLFLVIYLITFDANCLILCVIIFNPRLHTPMFFFLCILSFLDLSYSSIAVPKFLSNLLSTHPTISILGCALQLYLILFLGGTECLLLALMAYDRYLAICRPLHYPILMRWSICYWLTSLVFIASFTIYVLPSLIIPLPLCYKNQVNHFMCEVLAVIKLSCNNIDLSESVIFSTSFISLLLPFVFIMVSYICIITSVLKVHSVRRSKAFSTCSSHISVVAFFFGTGMIMYFGPSSQYSSNQEKYISTFYVVVSPMLNPLIYTLNNREVKVTIVKVLSKLNE</sequence>
<evidence type="ECO:0000256" key="5">
    <source>
        <dbReference type="ARBA" id="ARBA00022725"/>
    </source>
</evidence>
<evidence type="ECO:0000313" key="15">
    <source>
        <dbReference type="Proteomes" id="UP001181693"/>
    </source>
</evidence>
<dbReference type="PANTHER" id="PTHR26453">
    <property type="entry name" value="OLFACTORY RECEPTOR"/>
    <property type="match status" value="1"/>
</dbReference>
<comment type="subcellular location">
    <subcellularLocation>
        <location evidence="1 12">Cell membrane</location>
        <topology evidence="1 12">Multi-pass membrane protein</topology>
    </subcellularLocation>
</comment>
<feature type="transmembrane region" description="Helical" evidence="12">
    <location>
        <begin position="99"/>
        <end position="120"/>
    </location>
</feature>
<proteinExistence type="inferred from homology"/>
<dbReference type="Proteomes" id="UP001181693">
    <property type="component" value="Unassembled WGS sequence"/>
</dbReference>
<evidence type="ECO:0000256" key="12">
    <source>
        <dbReference type="RuleBase" id="RU363047"/>
    </source>
</evidence>
<dbReference type="Pfam" id="PF13853">
    <property type="entry name" value="7tm_4"/>
    <property type="match status" value="1"/>
</dbReference>
<dbReference type="AlphaFoldDB" id="A0AAV3AF01"/>
<keyword evidence="2 12" id="KW-1003">Cell membrane</keyword>
<keyword evidence="8 12" id="KW-0472">Membrane</keyword>
<feature type="domain" description="G-protein coupled receptors family 1 profile" evidence="13">
    <location>
        <begin position="41"/>
        <end position="288"/>
    </location>
</feature>
<evidence type="ECO:0000256" key="1">
    <source>
        <dbReference type="ARBA" id="ARBA00004651"/>
    </source>
</evidence>
<dbReference type="PRINTS" id="PR00245">
    <property type="entry name" value="OLFACTORYR"/>
</dbReference>
<feature type="transmembrane region" description="Helical" evidence="12">
    <location>
        <begin position="25"/>
        <end position="52"/>
    </location>
</feature>
<dbReference type="EMBL" id="DYDO01000004">
    <property type="protein sequence ID" value="DBA25543.1"/>
    <property type="molecule type" value="Genomic_DNA"/>
</dbReference>
<keyword evidence="10 11" id="KW-0807">Transducer</keyword>
<keyword evidence="7 11" id="KW-0297">G-protein coupled receptor</keyword>
<dbReference type="PRINTS" id="PR00237">
    <property type="entry name" value="GPCRRHODOPSN"/>
</dbReference>
<feature type="transmembrane region" description="Helical" evidence="12">
    <location>
        <begin position="239"/>
        <end position="259"/>
    </location>
</feature>
<gene>
    <name evidence="14" type="ORF">GDO54_009919</name>
</gene>
<dbReference type="GO" id="GO:0005886">
    <property type="term" value="C:plasma membrane"/>
    <property type="evidence" value="ECO:0007669"/>
    <property type="project" value="UniProtKB-SubCell"/>
</dbReference>
<keyword evidence="15" id="KW-1185">Reference proteome</keyword>
<organism evidence="14 15">
    <name type="scientific">Pyxicephalus adspersus</name>
    <name type="common">African bullfrog</name>
    <dbReference type="NCBI Taxonomy" id="30357"/>
    <lineage>
        <taxon>Eukaryota</taxon>
        <taxon>Metazoa</taxon>
        <taxon>Chordata</taxon>
        <taxon>Craniata</taxon>
        <taxon>Vertebrata</taxon>
        <taxon>Euteleostomi</taxon>
        <taxon>Amphibia</taxon>
        <taxon>Batrachia</taxon>
        <taxon>Anura</taxon>
        <taxon>Neobatrachia</taxon>
        <taxon>Ranoidea</taxon>
        <taxon>Pyxicephalidae</taxon>
        <taxon>Pyxicephalinae</taxon>
        <taxon>Pyxicephalus</taxon>
    </lineage>
</organism>
<comment type="caution">
    <text evidence="14">The sequence shown here is derived from an EMBL/GenBank/DDBJ whole genome shotgun (WGS) entry which is preliminary data.</text>
</comment>
<keyword evidence="9 11" id="KW-0675">Receptor</keyword>
<dbReference type="InterPro" id="IPR000725">
    <property type="entry name" value="Olfact_rcpt"/>
</dbReference>
<dbReference type="GO" id="GO:0004930">
    <property type="term" value="F:G protein-coupled receptor activity"/>
    <property type="evidence" value="ECO:0007669"/>
    <property type="project" value="UniProtKB-KW"/>
</dbReference>
<keyword evidence="5 12" id="KW-0552">Olfaction</keyword>
<evidence type="ECO:0000256" key="9">
    <source>
        <dbReference type="ARBA" id="ARBA00023170"/>
    </source>
</evidence>
<dbReference type="PROSITE" id="PS00237">
    <property type="entry name" value="G_PROTEIN_RECEP_F1_1"/>
    <property type="match status" value="1"/>
</dbReference>
<keyword evidence="4 11" id="KW-0812">Transmembrane</keyword>
<keyword evidence="6 12" id="KW-1133">Transmembrane helix</keyword>
<dbReference type="InterPro" id="IPR000276">
    <property type="entry name" value="GPCR_Rhodpsn"/>
</dbReference>
<dbReference type="FunFam" id="1.20.1070.10:FF:000015">
    <property type="entry name" value="Olfactory receptor"/>
    <property type="match status" value="1"/>
</dbReference>
<feature type="transmembrane region" description="Helical" evidence="12">
    <location>
        <begin position="59"/>
        <end position="79"/>
    </location>
</feature>
<evidence type="ECO:0000256" key="4">
    <source>
        <dbReference type="ARBA" id="ARBA00022692"/>
    </source>
</evidence>
<dbReference type="GO" id="GO:0004984">
    <property type="term" value="F:olfactory receptor activity"/>
    <property type="evidence" value="ECO:0007669"/>
    <property type="project" value="InterPro"/>
</dbReference>
<feature type="transmembrane region" description="Helical" evidence="12">
    <location>
        <begin position="203"/>
        <end position="227"/>
    </location>
</feature>
<dbReference type="SUPFAM" id="SSF81321">
    <property type="entry name" value="Family A G protein-coupled receptor-like"/>
    <property type="match status" value="1"/>
</dbReference>